<dbReference type="PIRSF" id="PIRSF036628">
    <property type="entry name" value="IolB"/>
    <property type="match status" value="1"/>
</dbReference>
<sequence length="298" mass="32442">MNWHRPAGSISDEQYDVVVRPGSDDWRHTGLLVATLGAGESRTLQTGDDEYIVVPLSGLGVDVSCDPDQVRLMGRADVFEGPSDVAYVPRGRTLTVTASEPSRVALCFAPASSDQPFAVVDKDAVPVELRGAGNCSRQVHNFGTPAALHADSIICCEVLTPSGNWSSYPPHKHDEERPGVETELEEIYYFESRIATGGPAEAEPHGYQAVHGTADRPIEVNARVVSGDVVLVPHGWHGPSMAPPGYDLYYLNVMAGPGDERAWRICDDPAHTWVRDTWTDHPMDPRLPFTGPTHEETP</sequence>
<dbReference type="EMBL" id="VFMO01000001">
    <property type="protein sequence ID" value="TQJ12792.1"/>
    <property type="molecule type" value="Genomic_DNA"/>
</dbReference>
<accession>A0A542EBT8</accession>
<name>A0A542EBT8_9MICO</name>
<reference evidence="2 3" key="1">
    <citation type="submission" date="2019-06" db="EMBL/GenBank/DDBJ databases">
        <title>Sequencing the genomes of 1000 actinobacteria strains.</title>
        <authorList>
            <person name="Klenk H.-P."/>
        </authorList>
    </citation>
    <scope>NUCLEOTIDE SEQUENCE [LARGE SCALE GENOMIC DNA]</scope>
    <source>
        <strain evidence="2 3">DSM 19828</strain>
    </source>
</reference>
<dbReference type="PANTHER" id="PTHR39193">
    <property type="entry name" value="5-DEOXY-GLUCURONATE ISOMERASE"/>
    <property type="match status" value="1"/>
</dbReference>
<dbReference type="InterPro" id="IPR024203">
    <property type="entry name" value="Deoxy-glucuronate_isom_IolB"/>
</dbReference>
<dbReference type="InterPro" id="IPR014710">
    <property type="entry name" value="RmlC-like_jellyroll"/>
</dbReference>
<dbReference type="Pfam" id="PF04962">
    <property type="entry name" value="KduI"/>
    <property type="match status" value="1"/>
</dbReference>
<dbReference type="InterPro" id="IPR021120">
    <property type="entry name" value="KduI/IolB_isomerase"/>
</dbReference>
<dbReference type="PANTHER" id="PTHR39193:SF1">
    <property type="entry name" value="5-DEOXY-GLUCURONATE ISOMERASE"/>
    <property type="match status" value="1"/>
</dbReference>
<evidence type="ECO:0000313" key="3">
    <source>
        <dbReference type="Proteomes" id="UP000320806"/>
    </source>
</evidence>
<gene>
    <name evidence="2" type="ORF">FB459_0157</name>
</gene>
<dbReference type="SUPFAM" id="SSF51182">
    <property type="entry name" value="RmlC-like cupins"/>
    <property type="match status" value="1"/>
</dbReference>
<dbReference type="GO" id="GO:0019310">
    <property type="term" value="P:inositol catabolic process"/>
    <property type="evidence" value="ECO:0007669"/>
    <property type="project" value="InterPro"/>
</dbReference>
<organism evidence="2 3">
    <name type="scientific">Yimella lutea</name>
    <dbReference type="NCBI Taxonomy" id="587872"/>
    <lineage>
        <taxon>Bacteria</taxon>
        <taxon>Bacillati</taxon>
        <taxon>Actinomycetota</taxon>
        <taxon>Actinomycetes</taxon>
        <taxon>Micrococcales</taxon>
        <taxon>Dermacoccaceae</taxon>
        <taxon>Yimella</taxon>
    </lineage>
</organism>
<keyword evidence="1 2" id="KW-0413">Isomerase</keyword>
<dbReference type="InterPro" id="IPR011051">
    <property type="entry name" value="RmlC_Cupin_sf"/>
</dbReference>
<dbReference type="Gene3D" id="2.60.120.10">
    <property type="entry name" value="Jelly Rolls"/>
    <property type="match status" value="2"/>
</dbReference>
<comment type="caution">
    <text evidence="2">The sequence shown here is derived from an EMBL/GenBank/DDBJ whole genome shotgun (WGS) entry which is preliminary data.</text>
</comment>
<protein>
    <submittedName>
        <fullName evidence="2">5-deoxyglucuronate isomerase</fullName>
    </submittedName>
</protein>
<proteinExistence type="predicted"/>
<keyword evidence="3" id="KW-1185">Reference proteome</keyword>
<dbReference type="NCBIfam" id="TIGR04378">
    <property type="entry name" value="myo_inos_iolB"/>
    <property type="match status" value="1"/>
</dbReference>
<dbReference type="GO" id="GO:0008880">
    <property type="term" value="F:glucuronate isomerase activity"/>
    <property type="evidence" value="ECO:0007669"/>
    <property type="project" value="InterPro"/>
</dbReference>
<dbReference type="AlphaFoldDB" id="A0A542EBT8"/>
<dbReference type="OrthoDB" id="9799936at2"/>
<dbReference type="Proteomes" id="UP000320806">
    <property type="component" value="Unassembled WGS sequence"/>
</dbReference>
<evidence type="ECO:0000256" key="1">
    <source>
        <dbReference type="ARBA" id="ARBA00023235"/>
    </source>
</evidence>
<evidence type="ECO:0000313" key="2">
    <source>
        <dbReference type="EMBL" id="TQJ12792.1"/>
    </source>
</evidence>